<protein>
    <recommendedName>
        <fullName evidence="3">40-residue YVTN family beta-propeller repeat-containing protein</fullName>
    </recommendedName>
</protein>
<evidence type="ECO:0008006" key="3">
    <source>
        <dbReference type="Google" id="ProtNLM"/>
    </source>
</evidence>
<dbReference type="AlphaFoldDB" id="A0A1K1LTM2"/>
<evidence type="ECO:0000313" key="1">
    <source>
        <dbReference type="EMBL" id="SFW14231.1"/>
    </source>
</evidence>
<proteinExistence type="predicted"/>
<dbReference type="PANTHER" id="PTHR47197:SF3">
    <property type="entry name" value="DIHYDRO-HEME D1 DEHYDROGENASE"/>
    <property type="match status" value="1"/>
</dbReference>
<dbReference type="STRING" id="76595.SAMN05660313_00061"/>
<dbReference type="SUPFAM" id="SSF51004">
    <property type="entry name" value="C-terminal (heme d1) domain of cytochrome cd1-nitrite reductase"/>
    <property type="match status" value="1"/>
</dbReference>
<reference evidence="2" key="1">
    <citation type="submission" date="2016-11" db="EMBL/GenBank/DDBJ databases">
        <authorList>
            <person name="Varghese N."/>
            <person name="Submissions S."/>
        </authorList>
    </citation>
    <scope>NUCLEOTIDE SEQUENCE [LARGE SCALE GENOMIC DNA]</scope>
    <source>
        <strain evidence="2">DSM 24786</strain>
    </source>
</reference>
<dbReference type="EMBL" id="FPIY01000001">
    <property type="protein sequence ID" value="SFW14231.1"/>
    <property type="molecule type" value="Genomic_DNA"/>
</dbReference>
<dbReference type="InterPro" id="IPR011048">
    <property type="entry name" value="Haem_d1_sf"/>
</dbReference>
<sequence>MKMNGKIASLLALGFLIISCESDDNSVDLPKGEYDNGILISNEGAFSGGTGTINYISDDYSTMESEVYKKVNNEDLGTIVQSIGFNDDEAYIIANVSNKISIVNRNTFEKLGEITTGLNNPRYFAVSNGKGYVSNWGDTADENDDYIAIINLSSFAIEGTIPVVLGPEKLLGENNVLYVAHSGAYGTNNKVSVINTITNELSSTIEVGDVPNSMQIEDGYLWVLASGKPNYIPGVEETGGVLSKINTRDYSDIVNYTFGVTEHPGSLGLDDDEFYYGLGGSIYKMDIEDTELPTSAYIENISYYNMTIHDDKMYVTDAKDYASNGSVSIYDLETKELEQTFDVGLIPGGVYFN</sequence>
<dbReference type="InterPro" id="IPR051200">
    <property type="entry name" value="Host-pathogen_enzymatic-act"/>
</dbReference>
<dbReference type="Pfam" id="PF16819">
    <property type="entry name" value="DUF5074"/>
    <property type="match status" value="1"/>
</dbReference>
<evidence type="ECO:0000313" key="2">
    <source>
        <dbReference type="Proteomes" id="UP000183257"/>
    </source>
</evidence>
<dbReference type="OrthoDB" id="9773938at2"/>
<dbReference type="RefSeq" id="WP_084639052.1">
    <property type="nucleotide sequence ID" value="NZ_FPIY01000001.1"/>
</dbReference>
<gene>
    <name evidence="1" type="ORF">SAMN05660313_00061</name>
</gene>
<keyword evidence="2" id="KW-1185">Reference proteome</keyword>
<dbReference type="PANTHER" id="PTHR47197">
    <property type="entry name" value="PROTEIN NIRF"/>
    <property type="match status" value="1"/>
</dbReference>
<dbReference type="InterPro" id="IPR015943">
    <property type="entry name" value="WD40/YVTN_repeat-like_dom_sf"/>
</dbReference>
<dbReference type="Proteomes" id="UP000183257">
    <property type="component" value="Unassembled WGS sequence"/>
</dbReference>
<dbReference type="Gene3D" id="2.130.10.10">
    <property type="entry name" value="YVTN repeat-like/Quinoprotein amine dehydrogenase"/>
    <property type="match status" value="1"/>
</dbReference>
<accession>A0A1K1LTM2</accession>
<dbReference type="InterPro" id="IPR031815">
    <property type="entry name" value="DUF5074"/>
</dbReference>
<dbReference type="PROSITE" id="PS51257">
    <property type="entry name" value="PROKAR_LIPOPROTEIN"/>
    <property type="match status" value="1"/>
</dbReference>
<name>A0A1K1LTM2_9FLAO</name>
<organism evidence="1 2">
    <name type="scientific">Cellulophaga fucicola</name>
    <dbReference type="NCBI Taxonomy" id="76595"/>
    <lineage>
        <taxon>Bacteria</taxon>
        <taxon>Pseudomonadati</taxon>
        <taxon>Bacteroidota</taxon>
        <taxon>Flavobacteriia</taxon>
        <taxon>Flavobacteriales</taxon>
        <taxon>Flavobacteriaceae</taxon>
        <taxon>Cellulophaga</taxon>
    </lineage>
</organism>